<feature type="compositionally biased region" description="Low complexity" evidence="8">
    <location>
        <begin position="322"/>
        <end position="332"/>
    </location>
</feature>
<dbReference type="InterPro" id="IPR005162">
    <property type="entry name" value="Retrotrans_gag_dom"/>
</dbReference>
<dbReference type="Pfam" id="PF13650">
    <property type="entry name" value="Asp_protease_2"/>
    <property type="match status" value="1"/>
</dbReference>
<evidence type="ECO:0000259" key="9">
    <source>
        <dbReference type="PROSITE" id="PS50994"/>
    </source>
</evidence>
<name>A0AA39RNY7_ACESA</name>
<dbReference type="PROSITE" id="PS50994">
    <property type="entry name" value="INTEGRASE"/>
    <property type="match status" value="1"/>
</dbReference>
<feature type="region of interest" description="Disordered" evidence="8">
    <location>
        <begin position="301"/>
        <end position="383"/>
    </location>
</feature>
<dbReference type="PROSITE" id="PS00141">
    <property type="entry name" value="ASP_PROTEASE"/>
    <property type="match status" value="1"/>
</dbReference>
<evidence type="ECO:0000256" key="4">
    <source>
        <dbReference type="ARBA" id="ARBA00022722"/>
    </source>
</evidence>
<dbReference type="CDD" id="cd09274">
    <property type="entry name" value="RNase_HI_RT_Ty3"/>
    <property type="match status" value="1"/>
</dbReference>
<feature type="domain" description="Integrase catalytic" evidence="9">
    <location>
        <begin position="1971"/>
        <end position="2138"/>
    </location>
</feature>
<organism evidence="10 11">
    <name type="scientific">Acer saccharum</name>
    <name type="common">Sugar maple</name>
    <dbReference type="NCBI Taxonomy" id="4024"/>
    <lineage>
        <taxon>Eukaryota</taxon>
        <taxon>Viridiplantae</taxon>
        <taxon>Streptophyta</taxon>
        <taxon>Embryophyta</taxon>
        <taxon>Tracheophyta</taxon>
        <taxon>Spermatophyta</taxon>
        <taxon>Magnoliopsida</taxon>
        <taxon>eudicotyledons</taxon>
        <taxon>Gunneridae</taxon>
        <taxon>Pentapetalae</taxon>
        <taxon>rosids</taxon>
        <taxon>malvids</taxon>
        <taxon>Sapindales</taxon>
        <taxon>Sapindaceae</taxon>
        <taxon>Hippocastanoideae</taxon>
        <taxon>Acereae</taxon>
        <taxon>Acer</taxon>
    </lineage>
</organism>
<dbReference type="InterPro" id="IPR021109">
    <property type="entry name" value="Peptidase_aspartic_dom_sf"/>
</dbReference>
<dbReference type="Pfam" id="PF00665">
    <property type="entry name" value="rve"/>
    <property type="match status" value="1"/>
</dbReference>
<reference evidence="10" key="1">
    <citation type="journal article" date="2022" name="Plant J.">
        <title>Strategies of tolerance reflected in two North American maple genomes.</title>
        <authorList>
            <person name="McEvoy S.L."/>
            <person name="Sezen U.U."/>
            <person name="Trouern-Trend A."/>
            <person name="McMahon S.M."/>
            <person name="Schaberg P.G."/>
            <person name="Yang J."/>
            <person name="Wegrzyn J.L."/>
            <person name="Swenson N.G."/>
        </authorList>
    </citation>
    <scope>NUCLEOTIDE SEQUENCE</scope>
    <source>
        <strain evidence="10">NS2018</strain>
    </source>
</reference>
<dbReference type="Gene3D" id="3.30.420.10">
    <property type="entry name" value="Ribonuclease H-like superfamily/Ribonuclease H"/>
    <property type="match status" value="1"/>
</dbReference>
<dbReference type="Gene3D" id="2.40.70.10">
    <property type="entry name" value="Acid Proteases"/>
    <property type="match status" value="1"/>
</dbReference>
<reference evidence="10" key="2">
    <citation type="submission" date="2023-06" db="EMBL/GenBank/DDBJ databases">
        <authorList>
            <person name="Swenson N.G."/>
            <person name="Wegrzyn J.L."/>
            <person name="Mcevoy S.L."/>
        </authorList>
    </citation>
    <scope>NUCLEOTIDE SEQUENCE</scope>
    <source>
        <strain evidence="10">NS2018</strain>
        <tissue evidence="10">Leaf</tissue>
    </source>
</reference>
<dbReference type="Gene3D" id="1.10.340.70">
    <property type="match status" value="1"/>
</dbReference>
<evidence type="ECO:0000256" key="6">
    <source>
        <dbReference type="ARBA" id="ARBA00022801"/>
    </source>
</evidence>
<evidence type="ECO:0000313" key="10">
    <source>
        <dbReference type="EMBL" id="KAK0577475.1"/>
    </source>
</evidence>
<dbReference type="PANTHER" id="PTHR37984:SF5">
    <property type="entry name" value="PROTEIN NYNRIN-LIKE"/>
    <property type="match status" value="1"/>
</dbReference>
<feature type="region of interest" description="Disordered" evidence="8">
    <location>
        <begin position="973"/>
        <end position="1008"/>
    </location>
</feature>
<evidence type="ECO:0000256" key="5">
    <source>
        <dbReference type="ARBA" id="ARBA00022759"/>
    </source>
</evidence>
<keyword evidence="3" id="KW-0548">Nucleotidyltransferase</keyword>
<dbReference type="PANTHER" id="PTHR37984">
    <property type="entry name" value="PROTEIN CBG26694"/>
    <property type="match status" value="1"/>
</dbReference>
<evidence type="ECO:0000256" key="7">
    <source>
        <dbReference type="ARBA" id="ARBA00022918"/>
    </source>
</evidence>
<dbReference type="InterPro" id="IPR036397">
    <property type="entry name" value="RNaseH_sf"/>
</dbReference>
<sequence length="2299" mass="262554">MLPDEYKVSSFQEGLSPHTQLLITNACGGSTADKTAAFVMDVCERLALMSQQCNFSTRANGRHEIGGGTETAIEVLKLAKQMQSMQATMLSIQSFITNKGNASHVQGRDGSGDMSFNGEGCDGFQEEVQAMGYQQRDRGGIYSQSYNQKWRGRPNLSYSNNNALNSDLLSQEVNQGYNNNRGFYQDQGSGSSQANQWSRQENFNNQARQPQREAVLLDGQRLRTMDFYEQHAYDVESEAIHRLDMKLDALVQQYGEWKSMIFARELDQAMNSYPPWHINEPYGNSHNQWSRARCYVSHSLKKEPKRSKEQNFLLLGDPKATSGSSPRGRSAPRPGPGCLQPRRPQGELKKIAPRSPQAARPKPAKPSGFFSTSPERAQGEPKQIALSSLSSLVQKMLAPLGDPRASSPSSPRARPSPRMYHCSCMHPRTRSQNLHFLNFDPEIERIARRNRREARRRVEMGDQNAQLGHMGVPNVANQNQGELPPQANPVQEGLPHMGDERTLRDYTMPRVELHQSSIRQPTIAANSFEIRPSIIQMIGTTCIFNGLANDDPNLHLQKFNEICETFKYNGIPDDFIKLKLFPFSLGNDARIWLNSQSPNSITTYDQLAQAFLNRYFPLGKAARLRNEILSFQQFENESIYEAWERFKELQRRSPHNGLAKWQTLQAFYQGLTVSTRNLVDAAAGGSLMSKSMDAASELLEEMALNNSHWGSQRQVPKKIPGVLEVDERTNLQAQLASQHHQIVTLQNQFAKMSAEPSNVQVAQCEWCLGPHSRMDCQVGNPFTSSSQEQVSFVNYNRNFQNQPQQHHATQNPQNNSYQNTYNPPWRNNQNLSWKDNQPQQQQNLNQRQPPGFPQPHQQNYPNQAPNNQLERKSNLEEMFSRYMGKLDTRMETQDLALRKLDTKIDQLAQHSQSSIQNLETQVGQLARGQQGRQQGSLPSDTVVNPKEQCKAIALRSGKEVELPDDFGKGKGVVVEGESSCEGDVDVEKKNSSQEEVPTTPNDPPPQPQVKAYVPPIPYPQRLKKQKDAHNFNKFLEVFKKLHINIPFAEALAQMPTYVRFLKELLSNKRKLEEFETVALTEECSAILQNKLPPKLKDPGKFTIPCTIGQTEFRRALIDSGASINLMPYSVYQKLGVGEVKPTHVTLQLADRSIKYPKGVMEDVLVKVENLYFPVDFVILEMEEDVEIPLLLGRPFLKTAGALIDVKEDKMTLRVGDEHVVFNMKKATKRPMEVDGCWKVDLLEPLVEEFVRKRTPKEPLEACLVWGATEKDEDEEVAEYALHLNSQPMKKFRERRRYEELGEGKPRLPPSIEKPPKLELKQLPVHLRYAFLGESLSLPVIISASLSKVEEEKLLRVLRSHKKAIGWSISDIKGLSPSICMHKILMEEEVKPTVEHQRRLNPNMQEVVRAEVLKLLDAGIIYPISDSPWVSPVQVVPKKGGITVVPNEHNELIPTRTVTGWRVCIDYRKLNTATRKDHFPLPFIDQMLERLAGHEYYCFLDGYSGYNQIPIIPEDQEKTTFTCPYGTFAYRRMPFRLCNAPATFQRCMMAIFSDMVERYIEIFMDDFSVFGSSFDGCLENLGKVLERCEETNLILNWEKCHFMVREGIVLGHRISSEGIEVDKAKIEVIEKLPPPTSVKGIRSFLGHAGFYRRFIKDFSKIAKPLCSLLMKDVSFVFDEACLEAFELLKKELVSAPIMRAPEWDLPFELMCDASDYAVGAVLGQRNDKRQHVIYYASHTLNEAQVNYATTEKELLAIVFAFDKFRSYLVGSKVVVYTDHAAIKYLLAKKDAKPRLIRWVLLLQEFDLEIRDKKGTENVVADHLSRLEREDSGKDDEPIKEEFPDEQLFELQSLLIPWFADVVNYLASDIVPPELNVHQKRKFFAELKFYFWDEPLLFRLCGDGVIRRCVPEEEMLDILGHCHSKECGGHFGASRTARKVLQSGFWWPSLFKDSRSFVEACDRCQRTGNISKRDEMPMNVMLEVELFDVWGIDFMGPFPMSFGKRYILVAVDYVSKWIEAIATPTCEGKEVTKFLKGNIFTRFGTPRAIVSDGGSHFCNKRFDALLKKYGVKHKVTTPYHSQANGQAEVSNREIKSILEKTVGIRRKDWAKMLEDALWAYRTAYKTPIGMSPFRLVYGKACHLPFELEHKAWWAIKLLNMNMQEAGEKRCLQLSELEELRLESFENSRIFKEKTKRWHDKKLEVKELQVGQKVLLFNSRLKLFPGKLKSRWTGPYTITEIFPHGAVEIENEKREKFKVNGQRSCQRRTDNQTEDGSARASSSQEPNQTQPPQSQVTQQLFD</sequence>
<dbReference type="CDD" id="cd01647">
    <property type="entry name" value="RT_LTR"/>
    <property type="match status" value="1"/>
</dbReference>
<dbReference type="Gene3D" id="3.10.10.10">
    <property type="entry name" value="HIV Type 1 Reverse Transcriptase, subunit A, domain 1"/>
    <property type="match status" value="1"/>
</dbReference>
<dbReference type="Pfam" id="PF17921">
    <property type="entry name" value="Integrase_H2C2"/>
    <property type="match status" value="1"/>
</dbReference>
<keyword evidence="6" id="KW-0378">Hydrolase</keyword>
<keyword evidence="7" id="KW-0695">RNA-directed DNA polymerase</keyword>
<keyword evidence="5" id="KW-0255">Endonuclease</keyword>
<evidence type="ECO:0000313" key="11">
    <source>
        <dbReference type="Proteomes" id="UP001168877"/>
    </source>
</evidence>
<dbReference type="Pfam" id="PF03732">
    <property type="entry name" value="Retrotrans_gag"/>
    <property type="match status" value="1"/>
</dbReference>
<dbReference type="InterPro" id="IPR043128">
    <property type="entry name" value="Rev_trsase/Diguanyl_cyclase"/>
</dbReference>
<dbReference type="InterPro" id="IPR001584">
    <property type="entry name" value="Integrase_cat-core"/>
</dbReference>
<dbReference type="InterPro" id="IPR001969">
    <property type="entry name" value="Aspartic_peptidase_AS"/>
</dbReference>
<dbReference type="GO" id="GO:0004519">
    <property type="term" value="F:endonuclease activity"/>
    <property type="evidence" value="ECO:0007669"/>
    <property type="project" value="UniProtKB-KW"/>
</dbReference>
<feature type="compositionally biased region" description="Low complexity" evidence="8">
    <location>
        <begin position="2285"/>
        <end position="2299"/>
    </location>
</feature>
<protein>
    <recommendedName>
        <fullName evidence="1">RNA-directed DNA polymerase</fullName>
        <ecNumber evidence="1">2.7.7.49</ecNumber>
    </recommendedName>
</protein>
<keyword evidence="11" id="KW-1185">Reference proteome</keyword>
<feature type="compositionally biased region" description="Low complexity" evidence="8">
    <location>
        <begin position="403"/>
        <end position="417"/>
    </location>
</feature>
<dbReference type="InterPro" id="IPR041373">
    <property type="entry name" value="RT_RNaseH"/>
</dbReference>
<dbReference type="GO" id="GO:0015074">
    <property type="term" value="P:DNA integration"/>
    <property type="evidence" value="ECO:0007669"/>
    <property type="project" value="InterPro"/>
</dbReference>
<comment type="caution">
    <text evidence="10">The sequence shown here is derived from an EMBL/GenBank/DDBJ whole genome shotgun (WGS) entry which is preliminary data.</text>
</comment>
<evidence type="ECO:0000256" key="1">
    <source>
        <dbReference type="ARBA" id="ARBA00012493"/>
    </source>
</evidence>
<feature type="region of interest" description="Disordered" evidence="8">
    <location>
        <begin position="921"/>
        <end position="944"/>
    </location>
</feature>
<dbReference type="GO" id="GO:0003964">
    <property type="term" value="F:RNA-directed DNA polymerase activity"/>
    <property type="evidence" value="ECO:0007669"/>
    <property type="project" value="UniProtKB-KW"/>
</dbReference>
<dbReference type="Pfam" id="PF00078">
    <property type="entry name" value="RVT_1"/>
    <property type="match status" value="1"/>
</dbReference>
<dbReference type="SUPFAM" id="SSF56672">
    <property type="entry name" value="DNA/RNA polymerases"/>
    <property type="match status" value="1"/>
</dbReference>
<feature type="compositionally biased region" description="Low complexity" evidence="8">
    <location>
        <begin position="836"/>
        <end position="867"/>
    </location>
</feature>
<dbReference type="EMBL" id="JAUESC010000386">
    <property type="protein sequence ID" value="KAK0577475.1"/>
    <property type="molecule type" value="Genomic_DNA"/>
</dbReference>
<dbReference type="InterPro" id="IPR000477">
    <property type="entry name" value="RT_dom"/>
</dbReference>
<keyword evidence="4" id="KW-0540">Nuclease</keyword>
<evidence type="ECO:0000256" key="2">
    <source>
        <dbReference type="ARBA" id="ARBA00022679"/>
    </source>
</evidence>
<evidence type="ECO:0000256" key="8">
    <source>
        <dbReference type="SAM" id="MobiDB-lite"/>
    </source>
</evidence>
<dbReference type="FunFam" id="3.10.20.370:FF:000001">
    <property type="entry name" value="Retrovirus-related Pol polyprotein from transposon 17.6-like protein"/>
    <property type="match status" value="1"/>
</dbReference>
<feature type="region of interest" description="Disordered" evidence="8">
    <location>
        <begin position="398"/>
        <end position="417"/>
    </location>
</feature>
<dbReference type="GO" id="GO:0006508">
    <property type="term" value="P:proteolysis"/>
    <property type="evidence" value="ECO:0007669"/>
    <property type="project" value="InterPro"/>
</dbReference>
<dbReference type="EC" id="2.7.7.49" evidence="1"/>
<dbReference type="SUPFAM" id="SSF53098">
    <property type="entry name" value="Ribonuclease H-like"/>
    <property type="match status" value="1"/>
</dbReference>
<dbReference type="Pfam" id="PF17917">
    <property type="entry name" value="RT_RNaseH"/>
    <property type="match status" value="1"/>
</dbReference>
<evidence type="ECO:0000256" key="3">
    <source>
        <dbReference type="ARBA" id="ARBA00022695"/>
    </source>
</evidence>
<feature type="region of interest" description="Disordered" evidence="8">
    <location>
        <begin position="2255"/>
        <end position="2299"/>
    </location>
</feature>
<dbReference type="InterPro" id="IPR012337">
    <property type="entry name" value="RNaseH-like_sf"/>
</dbReference>
<feature type="compositionally biased region" description="Low complexity" evidence="8">
    <location>
        <begin position="921"/>
        <end position="935"/>
    </location>
</feature>
<dbReference type="Proteomes" id="UP001168877">
    <property type="component" value="Unassembled WGS sequence"/>
</dbReference>
<dbReference type="InterPro" id="IPR041588">
    <property type="entry name" value="Integrase_H2C2"/>
</dbReference>
<feature type="region of interest" description="Disordered" evidence="8">
    <location>
        <begin position="803"/>
        <end position="867"/>
    </location>
</feature>
<dbReference type="Gene3D" id="3.30.70.270">
    <property type="match status" value="2"/>
</dbReference>
<feature type="compositionally biased region" description="Polar residues" evidence="8">
    <location>
        <begin position="803"/>
        <end position="835"/>
    </location>
</feature>
<dbReference type="InterPro" id="IPR043502">
    <property type="entry name" value="DNA/RNA_pol_sf"/>
</dbReference>
<dbReference type="InterPro" id="IPR050951">
    <property type="entry name" value="Retrovirus_Pol_polyprotein"/>
</dbReference>
<dbReference type="GO" id="GO:0003676">
    <property type="term" value="F:nucleic acid binding"/>
    <property type="evidence" value="ECO:0007669"/>
    <property type="project" value="InterPro"/>
</dbReference>
<accession>A0AA39RNY7</accession>
<keyword evidence="2" id="KW-0808">Transferase</keyword>
<proteinExistence type="predicted"/>
<dbReference type="FunFam" id="3.30.70.270:FF:000020">
    <property type="entry name" value="Transposon Tf2-6 polyprotein-like Protein"/>
    <property type="match status" value="1"/>
</dbReference>
<gene>
    <name evidence="10" type="ORF">LWI29_033431</name>
</gene>
<dbReference type="SUPFAM" id="SSF50630">
    <property type="entry name" value="Acid proteases"/>
    <property type="match status" value="1"/>
</dbReference>
<dbReference type="CDD" id="cd00303">
    <property type="entry name" value="retropepsin_like"/>
    <property type="match status" value="1"/>
</dbReference>
<dbReference type="GO" id="GO:0004190">
    <property type="term" value="F:aspartic-type endopeptidase activity"/>
    <property type="evidence" value="ECO:0007669"/>
    <property type="project" value="InterPro"/>
</dbReference>